<organism evidence="1 2">
    <name type="scientific">Pseudomonas migulae</name>
    <dbReference type="NCBI Taxonomy" id="78543"/>
    <lineage>
        <taxon>Bacteria</taxon>
        <taxon>Pseudomonadati</taxon>
        <taxon>Pseudomonadota</taxon>
        <taxon>Gammaproteobacteria</taxon>
        <taxon>Pseudomonadales</taxon>
        <taxon>Pseudomonadaceae</taxon>
        <taxon>Pseudomonas</taxon>
    </lineage>
</organism>
<protein>
    <recommendedName>
        <fullName evidence="3">Restriction endonuclease</fullName>
    </recommendedName>
</protein>
<keyword evidence="2" id="KW-1185">Reference proteome</keyword>
<dbReference type="Proteomes" id="UP001243713">
    <property type="component" value="Chromosome"/>
</dbReference>
<evidence type="ECO:0000313" key="1">
    <source>
        <dbReference type="EMBL" id="WGK91724.1"/>
    </source>
</evidence>
<sequence length="203" mass="23511">MTILTLKTAKEKDLVPVFRSAIAAEIENYGDFVDILRNVLKRVLKTMVRGRNHFQEMGEDQITYHIISHFDAYGFSSSHDKQIGGHVDITVEFEDYLWYGEAKIHSSYLTLQRGWAQLTTRYMTGMVDEDRGAFLIYNFNKDAVSVTTSWREVMQEQYPDIVLGDVEDDLNFVCSGVHEGTGRKYTVDQYNIPLYFDPKDRLL</sequence>
<dbReference type="RefSeq" id="WP_280163113.1">
    <property type="nucleotide sequence ID" value="NZ_CP093428.1"/>
</dbReference>
<proteinExistence type="predicted"/>
<name>A0ABY8MXD6_9PSED</name>
<reference evidence="1 2" key="1">
    <citation type="submission" date="2022-03" db="EMBL/GenBank/DDBJ databases">
        <title>Plant growth promoting endophytes with ACC deaminase activity.</title>
        <authorList>
            <person name="Charles T."/>
            <person name="Van Dyk A."/>
            <person name="Cheng J."/>
            <person name="Heil J."/>
        </authorList>
    </citation>
    <scope>NUCLEOTIDE SEQUENCE [LARGE SCALE GENOMIC DNA]</scope>
    <source>
        <strain evidence="1 2">8R6</strain>
    </source>
</reference>
<evidence type="ECO:0000313" key="2">
    <source>
        <dbReference type="Proteomes" id="UP001243713"/>
    </source>
</evidence>
<gene>
    <name evidence="1" type="ORF">MOQ58_05905</name>
</gene>
<accession>A0ABY8MXD6</accession>
<dbReference type="EMBL" id="CP093428">
    <property type="protein sequence ID" value="WGK91724.1"/>
    <property type="molecule type" value="Genomic_DNA"/>
</dbReference>
<evidence type="ECO:0008006" key="3">
    <source>
        <dbReference type="Google" id="ProtNLM"/>
    </source>
</evidence>